<dbReference type="Pfam" id="PF03602">
    <property type="entry name" value="Cons_hypoth95"/>
    <property type="match status" value="1"/>
</dbReference>
<organism evidence="3 4">
    <name type="scientific">Desulfobulbus oralis</name>
    <dbReference type="NCBI Taxonomy" id="1986146"/>
    <lineage>
        <taxon>Bacteria</taxon>
        <taxon>Pseudomonadati</taxon>
        <taxon>Thermodesulfobacteriota</taxon>
        <taxon>Desulfobulbia</taxon>
        <taxon>Desulfobulbales</taxon>
        <taxon>Desulfobulbaceae</taxon>
        <taxon>Desulfobulbus</taxon>
    </lineage>
</organism>
<dbReference type="EMBL" id="CP021255">
    <property type="protein sequence ID" value="AVD71781.1"/>
    <property type="molecule type" value="Genomic_DNA"/>
</dbReference>
<accession>A0A2L1GQ27</accession>
<dbReference type="PROSITE" id="PS00092">
    <property type="entry name" value="N6_MTASE"/>
    <property type="match status" value="1"/>
</dbReference>
<evidence type="ECO:0000256" key="2">
    <source>
        <dbReference type="ARBA" id="ARBA00022679"/>
    </source>
</evidence>
<keyword evidence="4" id="KW-1185">Reference proteome</keyword>
<dbReference type="OrthoDB" id="9803017at2"/>
<dbReference type="InterPro" id="IPR029063">
    <property type="entry name" value="SAM-dependent_MTases_sf"/>
</dbReference>
<dbReference type="SUPFAM" id="SSF53335">
    <property type="entry name" value="S-adenosyl-L-methionine-dependent methyltransferases"/>
    <property type="match status" value="1"/>
</dbReference>
<gene>
    <name evidence="3" type="ORF">CAY53_10160</name>
</gene>
<dbReference type="InterPro" id="IPR004398">
    <property type="entry name" value="RNA_MeTrfase_RsmD"/>
</dbReference>
<dbReference type="NCBIfam" id="TIGR00095">
    <property type="entry name" value="16S rRNA (guanine(966)-N(2))-methyltransferase RsmD"/>
    <property type="match status" value="1"/>
</dbReference>
<dbReference type="GO" id="GO:0031167">
    <property type="term" value="P:rRNA methylation"/>
    <property type="evidence" value="ECO:0007669"/>
    <property type="project" value="InterPro"/>
</dbReference>
<protein>
    <submittedName>
        <fullName evidence="3">16S rRNA (Guanine(966)-N(2))-methyltransferase RsmD</fullName>
    </submittedName>
</protein>
<dbReference type="RefSeq" id="WP_104937013.1">
    <property type="nucleotide sequence ID" value="NZ_CP021255.1"/>
</dbReference>
<sequence length="196" mass="21365">MRITGGLARGRRLLGPKGDQQLLRPTCDRVREALFNILGSRVRHAVVLELFAGTGAWGIEALSRGARAVLFIDEAMASGRLIATNVSSCLNAGVQAGFLRLHLDKKSELAFLSGHIPPPHRFDLVFMDPPYGKNLAADLLPVVEGAHFLAPNALVVAEEHQSILLPRRVGALRLQDRRRYGASSLWLYTVCQPNGA</sequence>
<dbReference type="Gene3D" id="3.40.50.150">
    <property type="entry name" value="Vaccinia Virus protein VP39"/>
    <property type="match status" value="1"/>
</dbReference>
<dbReference type="KEGG" id="deo:CAY53_10160"/>
<keyword evidence="1 3" id="KW-0489">Methyltransferase</keyword>
<dbReference type="GO" id="GO:0003676">
    <property type="term" value="F:nucleic acid binding"/>
    <property type="evidence" value="ECO:0007669"/>
    <property type="project" value="InterPro"/>
</dbReference>
<proteinExistence type="predicted"/>
<dbReference type="AlphaFoldDB" id="A0A2L1GQ27"/>
<dbReference type="PIRSF" id="PIRSF004553">
    <property type="entry name" value="CHP00095"/>
    <property type="match status" value="1"/>
</dbReference>
<name>A0A2L1GQ27_9BACT</name>
<dbReference type="InterPro" id="IPR002052">
    <property type="entry name" value="DNA_methylase_N6_adenine_CS"/>
</dbReference>
<evidence type="ECO:0000313" key="4">
    <source>
        <dbReference type="Proteomes" id="UP000239867"/>
    </source>
</evidence>
<evidence type="ECO:0000256" key="1">
    <source>
        <dbReference type="ARBA" id="ARBA00022603"/>
    </source>
</evidence>
<dbReference type="CDD" id="cd02440">
    <property type="entry name" value="AdoMet_MTases"/>
    <property type="match status" value="1"/>
</dbReference>
<evidence type="ECO:0000313" key="3">
    <source>
        <dbReference type="EMBL" id="AVD71781.1"/>
    </source>
</evidence>
<dbReference type="PANTHER" id="PTHR43542">
    <property type="entry name" value="METHYLTRANSFERASE"/>
    <property type="match status" value="1"/>
</dbReference>
<dbReference type="Proteomes" id="UP000239867">
    <property type="component" value="Chromosome"/>
</dbReference>
<reference evidence="3 4" key="1">
    <citation type="journal article" date="2018" name="MBio">
        <title>Insights into the evolution of host association through the isolation and characterization of a novel human periodontal pathobiont, Desulfobulbus oralis.</title>
        <authorList>
            <person name="Cross K.L."/>
            <person name="Chirania P."/>
            <person name="Xiong W."/>
            <person name="Beall C.J."/>
            <person name="Elkins J.G."/>
            <person name="Giannone R.J."/>
            <person name="Griffen A.L."/>
            <person name="Guss A.M."/>
            <person name="Hettich R.L."/>
            <person name="Joshi S.S."/>
            <person name="Mokrzan E.M."/>
            <person name="Martin R.K."/>
            <person name="Zhulin I.B."/>
            <person name="Leys E.J."/>
            <person name="Podar M."/>
        </authorList>
    </citation>
    <scope>NUCLEOTIDE SEQUENCE [LARGE SCALE GENOMIC DNA]</scope>
    <source>
        <strain evidence="3 4">ORNL</strain>
    </source>
</reference>
<dbReference type="PANTHER" id="PTHR43542:SF1">
    <property type="entry name" value="METHYLTRANSFERASE"/>
    <property type="match status" value="1"/>
</dbReference>
<keyword evidence="2 3" id="KW-0808">Transferase</keyword>
<dbReference type="GO" id="GO:0008168">
    <property type="term" value="F:methyltransferase activity"/>
    <property type="evidence" value="ECO:0007669"/>
    <property type="project" value="UniProtKB-KW"/>
</dbReference>